<protein>
    <recommendedName>
        <fullName evidence="4">DUF2140 family protein</fullName>
    </recommendedName>
</protein>
<proteinExistence type="predicted"/>
<dbReference type="KEGG" id="cfer:D4Z93_01830"/>
<evidence type="ECO:0008006" key="4">
    <source>
        <dbReference type="Google" id="ProtNLM"/>
    </source>
</evidence>
<organism evidence="2 3">
    <name type="scientific">Clostridium fermenticellae</name>
    <dbReference type="NCBI Taxonomy" id="2068654"/>
    <lineage>
        <taxon>Bacteria</taxon>
        <taxon>Bacillati</taxon>
        <taxon>Bacillota</taxon>
        <taxon>Clostridia</taxon>
        <taxon>Eubacteriales</taxon>
        <taxon>Clostridiaceae</taxon>
        <taxon>Clostridium</taxon>
    </lineage>
</organism>
<keyword evidence="1" id="KW-0812">Transmembrane</keyword>
<reference evidence="2 3" key="1">
    <citation type="journal article" date="2019" name="Int. J. Syst. Evol. Microbiol.">
        <title>Clostridium fermenticellae sp. nov., isolated from the mud in a fermentation cellar for the production of the Chinese liquor, baijiu.</title>
        <authorList>
            <person name="Xu P.X."/>
            <person name="Chai L.J."/>
            <person name="Qiu T."/>
            <person name="Zhang X.J."/>
            <person name="Lu Z.M."/>
            <person name="Xiao C."/>
            <person name="Wang S.T."/>
            <person name="Shen C.H."/>
            <person name="Shi J.S."/>
            <person name="Xu Z.H."/>
        </authorList>
    </citation>
    <scope>NUCLEOTIDE SEQUENCE [LARGE SCALE GENOMIC DNA]</scope>
    <source>
        <strain evidence="2 3">JN500901</strain>
    </source>
</reference>
<feature type="transmembrane region" description="Helical" evidence="1">
    <location>
        <begin position="9"/>
        <end position="29"/>
    </location>
</feature>
<evidence type="ECO:0000256" key="1">
    <source>
        <dbReference type="SAM" id="Phobius"/>
    </source>
</evidence>
<name>A0A386H100_9CLOT</name>
<accession>A0A386H100</accession>
<dbReference type="EMBL" id="CP032416">
    <property type="protein sequence ID" value="AYD39349.1"/>
    <property type="molecule type" value="Genomic_DNA"/>
</dbReference>
<keyword evidence="3" id="KW-1185">Reference proteome</keyword>
<gene>
    <name evidence="2" type="ORF">D4Z93_01830</name>
</gene>
<dbReference type="RefSeq" id="WP_119970058.1">
    <property type="nucleotide sequence ID" value="NZ_CP032416.1"/>
</dbReference>
<dbReference type="Proteomes" id="UP000266301">
    <property type="component" value="Chromosome"/>
</dbReference>
<keyword evidence="1" id="KW-0472">Membrane</keyword>
<dbReference type="OrthoDB" id="1894053at2"/>
<evidence type="ECO:0000313" key="3">
    <source>
        <dbReference type="Proteomes" id="UP000266301"/>
    </source>
</evidence>
<sequence length="202" mass="21978">MSKSNGKKGLLVFIGILIIAVVVFIGMLFSGASYTASKVGLSSGVIDKLQTAILQTGTVDLNSDELNQIINMNFEAKKYSSLTVKGIKSEIEGSNVNFNIPVNYKGINLLVRVKGNLTYDSGINYKVLKVYAGKIPVSKKLLLEKIDNKLGSKAAVKDDTIHINSVSIPVTIKSIDVRDSKITVSVEKLTDQIKNKLQSMER</sequence>
<keyword evidence="1" id="KW-1133">Transmembrane helix</keyword>
<evidence type="ECO:0000313" key="2">
    <source>
        <dbReference type="EMBL" id="AYD39349.1"/>
    </source>
</evidence>
<dbReference type="AlphaFoldDB" id="A0A386H100"/>